<sequence>ERVRLLASSPGASTTPSYSPGPSTTPSYYPGLSTRPSYSPRPSRNEECANCKLLIGKLQVLEATLEMYMHPEKHTIYLNALLHELYNDMGKFSLE</sequence>
<evidence type="ECO:0000313" key="2">
    <source>
        <dbReference type="EMBL" id="GFD26104.1"/>
    </source>
</evidence>
<gene>
    <name evidence="2" type="ORF">Tci_898073</name>
</gene>
<feature type="non-terminal residue" evidence="2">
    <location>
        <position position="1"/>
    </location>
</feature>
<feature type="region of interest" description="Disordered" evidence="1">
    <location>
        <begin position="1"/>
        <end position="44"/>
    </location>
</feature>
<reference evidence="2" key="1">
    <citation type="journal article" date="2019" name="Sci. Rep.">
        <title>Draft genome of Tanacetum cinerariifolium, the natural source of mosquito coil.</title>
        <authorList>
            <person name="Yamashiro T."/>
            <person name="Shiraishi A."/>
            <person name="Satake H."/>
            <person name="Nakayama K."/>
        </authorList>
    </citation>
    <scope>NUCLEOTIDE SEQUENCE</scope>
</reference>
<dbReference type="AlphaFoldDB" id="A0A699V1K3"/>
<name>A0A699V1K3_TANCI</name>
<proteinExistence type="predicted"/>
<comment type="caution">
    <text evidence="2">The sequence shown here is derived from an EMBL/GenBank/DDBJ whole genome shotgun (WGS) entry which is preliminary data.</text>
</comment>
<feature type="compositionally biased region" description="Low complexity" evidence="1">
    <location>
        <begin position="7"/>
        <end position="42"/>
    </location>
</feature>
<organism evidence="2">
    <name type="scientific">Tanacetum cinerariifolium</name>
    <name type="common">Dalmatian daisy</name>
    <name type="synonym">Chrysanthemum cinerariifolium</name>
    <dbReference type="NCBI Taxonomy" id="118510"/>
    <lineage>
        <taxon>Eukaryota</taxon>
        <taxon>Viridiplantae</taxon>
        <taxon>Streptophyta</taxon>
        <taxon>Embryophyta</taxon>
        <taxon>Tracheophyta</taxon>
        <taxon>Spermatophyta</taxon>
        <taxon>Magnoliopsida</taxon>
        <taxon>eudicotyledons</taxon>
        <taxon>Gunneridae</taxon>
        <taxon>Pentapetalae</taxon>
        <taxon>asterids</taxon>
        <taxon>campanulids</taxon>
        <taxon>Asterales</taxon>
        <taxon>Asteraceae</taxon>
        <taxon>Asteroideae</taxon>
        <taxon>Anthemideae</taxon>
        <taxon>Anthemidinae</taxon>
        <taxon>Tanacetum</taxon>
    </lineage>
</organism>
<evidence type="ECO:0000256" key="1">
    <source>
        <dbReference type="SAM" id="MobiDB-lite"/>
    </source>
</evidence>
<accession>A0A699V1K3</accession>
<dbReference type="EMBL" id="BKCJ011365864">
    <property type="protein sequence ID" value="GFD26104.1"/>
    <property type="molecule type" value="Genomic_DNA"/>
</dbReference>
<protein>
    <submittedName>
        <fullName evidence="2">Uncharacterized protein</fullName>
    </submittedName>
</protein>